<dbReference type="InterPro" id="IPR000644">
    <property type="entry name" value="CBS_dom"/>
</dbReference>
<organism evidence="6 7">
    <name type="scientific">Terriglobus saanensis (strain ATCC BAA-1853 / DSM 23119 / SP1PR4)</name>
    <dbReference type="NCBI Taxonomy" id="401053"/>
    <lineage>
        <taxon>Bacteria</taxon>
        <taxon>Pseudomonadati</taxon>
        <taxon>Acidobacteriota</taxon>
        <taxon>Terriglobia</taxon>
        <taxon>Terriglobales</taxon>
        <taxon>Acidobacteriaceae</taxon>
        <taxon>Terriglobus</taxon>
    </lineage>
</organism>
<sequence>MLFLVILLGVLSLAAYADRVYSEMGKFLAREYQENLDAWTRLVEPKLKLSRESSALSASILRQSALAAIALIFGVKLAAKGYTWGNVGETAFELVLVIILFDRMLPQVFFARTKGLWAAKMRFLFQTLFYIMLPVTLMLSLLWSIASLAEPNEEEEEEHPSEGVDALLEAGEEEGILEQSDRALVRSVVEFGDMVVLDVMTPRPEMYAVPESMTVAEFTEQLQVHAYSRVPVYSGTVDNITGIAFAHDILQIPDTEATHRNLREIQHAAAYVPEQKRVNELLREMQRAKQHMSIVIDEYGSVAGLVTIEDLIEAIVGSIADEHEENVIDPDAPLREESGVYILPGSFDVARLRDLLAEETPAEENAEETVETAELRIPTHYEATTVGGLVSEIAGHIPLPGEVVEEDGLRIEVLASTARRVDRVRLRLMPPIREA</sequence>
<feature type="domain" description="CBS" evidence="5">
    <location>
        <begin position="265"/>
        <end position="325"/>
    </location>
</feature>
<dbReference type="AlphaFoldDB" id="E8V7L2"/>
<evidence type="ECO:0000256" key="4">
    <source>
        <dbReference type="SAM" id="Phobius"/>
    </source>
</evidence>
<dbReference type="SMART" id="SM01091">
    <property type="entry name" value="CorC_HlyC"/>
    <property type="match status" value="1"/>
</dbReference>
<evidence type="ECO:0000313" key="7">
    <source>
        <dbReference type="Proteomes" id="UP000006844"/>
    </source>
</evidence>
<feature type="transmembrane region" description="Helical" evidence="4">
    <location>
        <begin position="123"/>
        <end position="143"/>
    </location>
</feature>
<keyword evidence="4" id="KW-0812">Transmembrane</keyword>
<protein>
    <submittedName>
        <fullName evidence="6">CBS domain containing protein</fullName>
    </submittedName>
</protein>
<dbReference type="Pfam" id="PF00571">
    <property type="entry name" value="CBS"/>
    <property type="match status" value="2"/>
</dbReference>
<dbReference type="Gene3D" id="3.10.580.10">
    <property type="entry name" value="CBS-domain"/>
    <property type="match status" value="1"/>
</dbReference>
<dbReference type="OrthoDB" id="110231at2"/>
<proteinExistence type="predicted"/>
<evidence type="ECO:0000256" key="1">
    <source>
        <dbReference type="ARBA" id="ARBA00022737"/>
    </source>
</evidence>
<evidence type="ECO:0000259" key="5">
    <source>
        <dbReference type="PROSITE" id="PS51371"/>
    </source>
</evidence>
<dbReference type="SUPFAM" id="SSF54631">
    <property type="entry name" value="CBS-domain pair"/>
    <property type="match status" value="1"/>
</dbReference>
<accession>E8V7L2</accession>
<dbReference type="eggNOG" id="COG1253">
    <property type="taxonomic scope" value="Bacteria"/>
</dbReference>
<gene>
    <name evidence="6" type="ordered locus">AciPR4_0877</name>
</gene>
<dbReference type="PANTHER" id="PTHR22777:SF17">
    <property type="entry name" value="UPF0053 PROTEIN SLL0260"/>
    <property type="match status" value="1"/>
</dbReference>
<dbReference type="FunFam" id="3.10.580.10:FF:000002">
    <property type="entry name" value="Magnesium/cobalt efflux protein CorC"/>
    <property type="match status" value="1"/>
</dbReference>
<evidence type="ECO:0000313" key="6">
    <source>
        <dbReference type="EMBL" id="ADV81710.1"/>
    </source>
</evidence>
<dbReference type="InterPro" id="IPR046342">
    <property type="entry name" value="CBS_dom_sf"/>
</dbReference>
<keyword evidence="4" id="KW-1133">Transmembrane helix</keyword>
<dbReference type="PANTHER" id="PTHR22777">
    <property type="entry name" value="HEMOLYSIN-RELATED"/>
    <property type="match status" value="1"/>
</dbReference>
<keyword evidence="4" id="KW-0472">Membrane</keyword>
<dbReference type="SUPFAM" id="SSF56176">
    <property type="entry name" value="FAD-binding/transporter-associated domain-like"/>
    <property type="match status" value="1"/>
</dbReference>
<dbReference type="STRING" id="401053.AciPR4_0877"/>
<dbReference type="GO" id="GO:0005886">
    <property type="term" value="C:plasma membrane"/>
    <property type="evidence" value="ECO:0007669"/>
    <property type="project" value="TreeGrafter"/>
</dbReference>
<dbReference type="HOGENOM" id="CLU_015237_4_1_0"/>
<reference evidence="6 7" key="1">
    <citation type="journal article" date="2012" name="Stand. Genomic Sci.">
        <title>Complete genome sequence of Terriglobus saanensis type strain SP1PR4(T), an Acidobacteria from tundra soil.</title>
        <authorList>
            <person name="Rawat S.R."/>
            <person name="Mannisto M.K."/>
            <person name="Starovoytov V."/>
            <person name="Goodwin L."/>
            <person name="Nolan M."/>
            <person name="Hauser L."/>
            <person name="Land M."/>
            <person name="Davenport K.W."/>
            <person name="Woyke T."/>
            <person name="Haggblom M.M."/>
        </authorList>
    </citation>
    <scope>NUCLEOTIDE SEQUENCE</scope>
    <source>
        <strain evidence="7">ATCC BAA-1853 / DSM 23119 / SP1PR4</strain>
    </source>
</reference>
<dbReference type="Pfam" id="PF03471">
    <property type="entry name" value="CorC_HlyC"/>
    <property type="match status" value="1"/>
</dbReference>
<dbReference type="Proteomes" id="UP000006844">
    <property type="component" value="Chromosome"/>
</dbReference>
<dbReference type="InterPro" id="IPR044751">
    <property type="entry name" value="Ion_transp-like_CBS"/>
</dbReference>
<dbReference type="CDD" id="cd04590">
    <property type="entry name" value="CBS_pair_CorC_HlyC_assoc"/>
    <property type="match status" value="1"/>
</dbReference>
<dbReference type="Gene3D" id="3.30.465.10">
    <property type="match status" value="1"/>
</dbReference>
<dbReference type="GO" id="GO:0050660">
    <property type="term" value="F:flavin adenine dinucleotide binding"/>
    <property type="evidence" value="ECO:0007669"/>
    <property type="project" value="InterPro"/>
</dbReference>
<keyword evidence="2 3" id="KW-0129">CBS domain</keyword>
<dbReference type="RefSeq" id="WP_013567443.1">
    <property type="nucleotide sequence ID" value="NC_014963.1"/>
</dbReference>
<keyword evidence="7" id="KW-1185">Reference proteome</keyword>
<dbReference type="PROSITE" id="PS51371">
    <property type="entry name" value="CBS"/>
    <property type="match status" value="2"/>
</dbReference>
<evidence type="ECO:0000256" key="3">
    <source>
        <dbReference type="PROSITE-ProRule" id="PRU00703"/>
    </source>
</evidence>
<dbReference type="InterPro" id="IPR016169">
    <property type="entry name" value="FAD-bd_PCMH_sub2"/>
</dbReference>
<dbReference type="InterPro" id="IPR005170">
    <property type="entry name" value="Transptr-assoc_dom"/>
</dbReference>
<name>E8V7L2_TERSS</name>
<keyword evidence="1" id="KW-0677">Repeat</keyword>
<dbReference type="InterPro" id="IPR036318">
    <property type="entry name" value="FAD-bd_PCMH-like_sf"/>
</dbReference>
<feature type="domain" description="CBS" evidence="5">
    <location>
        <begin position="200"/>
        <end position="262"/>
    </location>
</feature>
<evidence type="ECO:0000256" key="2">
    <source>
        <dbReference type="ARBA" id="ARBA00023122"/>
    </source>
</evidence>
<dbReference type="EMBL" id="CP002467">
    <property type="protein sequence ID" value="ADV81710.1"/>
    <property type="molecule type" value="Genomic_DNA"/>
</dbReference>
<dbReference type="KEGG" id="tsa:AciPR4_0877"/>